<reference evidence="6 7" key="1">
    <citation type="submission" date="2016-06" db="EMBL/GenBank/DDBJ databases">
        <authorList>
            <person name="Kjaerup R.B."/>
            <person name="Dalgaard T.S."/>
            <person name="Juul-Madsen H.R."/>
        </authorList>
    </citation>
    <scope>NUCLEOTIDE SEQUENCE [LARGE SCALE GENOMIC DNA]</scope>
    <source>
        <strain evidence="6 7">DSM 45626</strain>
    </source>
</reference>
<keyword evidence="1" id="KW-0645">Protease</keyword>
<keyword evidence="2" id="KW-0378">Hydrolase</keyword>
<dbReference type="EMBL" id="FMCW01000002">
    <property type="protein sequence ID" value="SCE67174.1"/>
    <property type="molecule type" value="Genomic_DNA"/>
</dbReference>
<dbReference type="Gene3D" id="2.130.10.120">
    <property type="entry name" value="Prolyl oligopeptidase, N-terminal domain"/>
    <property type="match status" value="1"/>
</dbReference>
<dbReference type="AlphaFoldDB" id="A0A1C4U683"/>
<dbReference type="InterPro" id="IPR023302">
    <property type="entry name" value="Pept_S9A_N"/>
</dbReference>
<dbReference type="PANTHER" id="PTHR42881">
    <property type="entry name" value="PROLYL ENDOPEPTIDASE"/>
    <property type="match status" value="1"/>
</dbReference>
<evidence type="ECO:0000259" key="5">
    <source>
        <dbReference type="Pfam" id="PF02897"/>
    </source>
</evidence>
<evidence type="ECO:0000256" key="3">
    <source>
        <dbReference type="ARBA" id="ARBA00022825"/>
    </source>
</evidence>
<dbReference type="PRINTS" id="PR00862">
    <property type="entry name" value="PROLIGOPTASE"/>
</dbReference>
<dbReference type="GO" id="GO:0005829">
    <property type="term" value="C:cytosol"/>
    <property type="evidence" value="ECO:0007669"/>
    <property type="project" value="TreeGrafter"/>
</dbReference>
<gene>
    <name evidence="6" type="ORF">GA0070558_102198</name>
</gene>
<evidence type="ECO:0000313" key="7">
    <source>
        <dbReference type="Proteomes" id="UP000199375"/>
    </source>
</evidence>
<dbReference type="PANTHER" id="PTHR42881:SF13">
    <property type="entry name" value="PROLYL ENDOPEPTIDASE"/>
    <property type="match status" value="1"/>
</dbReference>
<feature type="domain" description="Peptidase S9A N-terminal" evidence="5">
    <location>
        <begin position="36"/>
        <end position="253"/>
    </location>
</feature>
<dbReference type="InterPro" id="IPR002470">
    <property type="entry name" value="Peptidase_S9A"/>
</dbReference>
<evidence type="ECO:0000256" key="1">
    <source>
        <dbReference type="ARBA" id="ARBA00022670"/>
    </source>
</evidence>
<proteinExistence type="predicted"/>
<dbReference type="GO" id="GO:0004252">
    <property type="term" value="F:serine-type endopeptidase activity"/>
    <property type="evidence" value="ECO:0007669"/>
    <property type="project" value="InterPro"/>
</dbReference>
<accession>A0A1C4U683</accession>
<dbReference type="Pfam" id="PF02897">
    <property type="entry name" value="Peptidase_S9_N"/>
    <property type="match status" value="1"/>
</dbReference>
<feature type="domain" description="Peptidase S9 prolyl oligopeptidase catalytic" evidence="4">
    <location>
        <begin position="509"/>
        <end position="711"/>
    </location>
</feature>
<protein>
    <submittedName>
        <fullName evidence="6">Prolyl oligopeptidase</fullName>
    </submittedName>
</protein>
<evidence type="ECO:0000256" key="2">
    <source>
        <dbReference type="ARBA" id="ARBA00022801"/>
    </source>
</evidence>
<dbReference type="SUPFAM" id="SSF53474">
    <property type="entry name" value="alpha/beta-Hydrolases"/>
    <property type="match status" value="1"/>
</dbReference>
<dbReference type="Pfam" id="PF00326">
    <property type="entry name" value="Peptidase_S9"/>
    <property type="match status" value="1"/>
</dbReference>
<dbReference type="InterPro" id="IPR029058">
    <property type="entry name" value="AB_hydrolase_fold"/>
</dbReference>
<evidence type="ECO:0000259" key="4">
    <source>
        <dbReference type="Pfam" id="PF00326"/>
    </source>
</evidence>
<dbReference type="InterPro" id="IPR051167">
    <property type="entry name" value="Prolyl_oligopep/macrocyclase"/>
</dbReference>
<dbReference type="GO" id="GO:0006508">
    <property type="term" value="P:proteolysis"/>
    <property type="evidence" value="ECO:0007669"/>
    <property type="project" value="UniProtKB-KW"/>
</dbReference>
<dbReference type="GO" id="GO:0070012">
    <property type="term" value="F:oligopeptidase activity"/>
    <property type="evidence" value="ECO:0007669"/>
    <property type="project" value="TreeGrafter"/>
</dbReference>
<dbReference type="InterPro" id="IPR001375">
    <property type="entry name" value="Peptidase_S9_cat"/>
</dbReference>
<dbReference type="Proteomes" id="UP000199375">
    <property type="component" value="Unassembled WGS sequence"/>
</dbReference>
<evidence type="ECO:0000313" key="6">
    <source>
        <dbReference type="EMBL" id="SCE67174.1"/>
    </source>
</evidence>
<sequence length="716" mass="78829">MPGPMVPRTRVTSGVAGGLTRPGIVANVTRLIDEDDDAYRWLEDLDGPDAAGWVRDRNAETMAALTGGARFAVLRAEIREVLDADDRVPYPTWRGDHLYYNFWIDAAHPRGIWRRTTGDEYRRPEPHWDVLLDVDALAAQEGENWIWQGATVLRPGHDRCLVRLSRGGSDATVVREFDLVRRAFVADGFTLDEAKSDVTWVDADHILVATDFGPGSLTTSGYPRTVRRWRRGTPLPSAEVVFAGQADDVSAYASHDHTPGFERTFVGRRLDFFRSESYLLTPAGEQVRIDVPSDAHWDAHREWLVIGLRSPWTVDGVTHPAGALLAAPFDGFLAGARELTTLFTPDERTALSYHAWTRGHLILATLADVRSRLEVLTPGVPGAPGSAGHWRREPLAGVPEFEHTRLVDTDPDVGDAYLLASEGFRQPATLRLGQVGGPVETLKRAPAFFDAARLTERQHFATSADGTRVPYFLVGDPDAAGGPTLLTGYGGFEVPELPHYSGIVGRGWLARGGSYVVANIRGGGEYGPAWHRAALRENRPRAYEDFAAVAADLVARGITTPARLGMEGGSNGGLLAGVMLTRYPELFGAVVAHVPLLDMRRYHKLLAGASWMAEYGDPDDPADWAYLREYSPYHNVDEDRAYPPTLLVTSTRDDRVHPGHARKMAARLRERGHEVAYYENVEGGHGAAANNAQRAFVWALTLEFLWRHLGGNAQQV</sequence>
<name>A0A1C4U683_9ACTN</name>
<organism evidence="6 7">
    <name type="scientific">Micromonospora haikouensis</name>
    <dbReference type="NCBI Taxonomy" id="686309"/>
    <lineage>
        <taxon>Bacteria</taxon>
        <taxon>Bacillati</taxon>
        <taxon>Actinomycetota</taxon>
        <taxon>Actinomycetes</taxon>
        <taxon>Micromonosporales</taxon>
        <taxon>Micromonosporaceae</taxon>
        <taxon>Micromonospora</taxon>
    </lineage>
</organism>
<dbReference type="Gene3D" id="3.40.50.1820">
    <property type="entry name" value="alpha/beta hydrolase"/>
    <property type="match status" value="1"/>
</dbReference>
<keyword evidence="3" id="KW-0720">Serine protease</keyword>
<dbReference type="SUPFAM" id="SSF50993">
    <property type="entry name" value="Peptidase/esterase 'gauge' domain"/>
    <property type="match status" value="1"/>
</dbReference>